<dbReference type="STRING" id="1797472.A2215_03480"/>
<feature type="domain" description="DNA helicase Holliday junction RuvA type" evidence="7">
    <location>
        <begin position="1"/>
        <end position="59"/>
    </location>
</feature>
<gene>
    <name evidence="6" type="primary">ruvA</name>
    <name evidence="8" type="ORF">A2215_03480</name>
</gene>
<comment type="subunit">
    <text evidence="6">Homotetramer. Forms an RuvA(8)-RuvB(12)-Holliday junction (HJ) complex. HJ DNA is sandwiched between 2 RuvA tetramers; dsDNA enters through RuvA and exits via RuvB. An RuvB hexamer assembles on each DNA strand where it exits the tetramer. Each RuvB hexamer is contacted by two RuvA subunits (via domain III) on 2 adjacent RuvB subunits; this complex drives branch migration. In the full resolvosome a probable DNA-RuvA(4)-RuvB(12)-RuvC(2) complex forms which resolves the HJ.</text>
</comment>
<dbReference type="Pfam" id="PF14520">
    <property type="entry name" value="HHH_5"/>
    <property type="match status" value="1"/>
</dbReference>
<dbReference type="Gene3D" id="1.10.150.20">
    <property type="entry name" value="5' to 3' exonuclease, C-terminal subdomain"/>
    <property type="match status" value="1"/>
</dbReference>
<dbReference type="SUPFAM" id="SSF50249">
    <property type="entry name" value="Nucleic acid-binding proteins"/>
    <property type="match status" value="1"/>
</dbReference>
<dbReference type="InterPro" id="IPR012340">
    <property type="entry name" value="NA-bd_OB-fold"/>
</dbReference>
<keyword evidence="4 6" id="KW-0233">DNA recombination</keyword>
<comment type="caution">
    <text evidence="6">Lacks conserved residue(s) required for the propagation of feature annotation.</text>
</comment>
<dbReference type="GO" id="GO:0006281">
    <property type="term" value="P:DNA repair"/>
    <property type="evidence" value="ECO:0007669"/>
    <property type="project" value="UniProtKB-UniRule"/>
</dbReference>
<sequence>MLGFLKGKVINSQAGKIIVDTGGVGYRVSVLPIKNYQIEKEYELFIHHHIREDLSDLYGFDTSRELEMFENLITANGVGPKAAMNILSNGNPEKISEAIATEDINFFKSISGIGSKVSAKIIVELKSKVSNEAIIGAFSSKDEFDEVSEALMSLGFKKSDISILAKSMPKDLKSNEDKVKWFLKNSSK</sequence>
<keyword evidence="2 6" id="KW-0227">DNA damage</keyword>
<dbReference type="InterPro" id="IPR010994">
    <property type="entry name" value="RuvA_2-like"/>
</dbReference>
<evidence type="ECO:0000259" key="7">
    <source>
        <dbReference type="Pfam" id="PF01330"/>
    </source>
</evidence>
<evidence type="ECO:0000313" key="8">
    <source>
        <dbReference type="EMBL" id="OGD64424.1"/>
    </source>
</evidence>
<keyword evidence="8" id="KW-0347">Helicase</keyword>
<dbReference type="HAMAP" id="MF_00031">
    <property type="entry name" value="DNA_HJ_migration_RuvA"/>
    <property type="match status" value="1"/>
</dbReference>
<keyword evidence="8" id="KW-0378">Hydrolase</keyword>
<dbReference type="Proteomes" id="UP000178583">
    <property type="component" value="Unassembled WGS sequence"/>
</dbReference>
<protein>
    <recommendedName>
        <fullName evidence="6">Holliday junction branch migration complex subunit RuvA</fullName>
    </recommendedName>
</protein>
<dbReference type="GO" id="GO:0006310">
    <property type="term" value="P:DNA recombination"/>
    <property type="evidence" value="ECO:0007669"/>
    <property type="project" value="UniProtKB-UniRule"/>
</dbReference>
<proteinExistence type="inferred from homology"/>
<dbReference type="InterPro" id="IPR013849">
    <property type="entry name" value="DNA_helicase_Holl-junc_RuvA_I"/>
</dbReference>
<organism evidence="8 9">
    <name type="scientific">Candidatus Berkelbacteria bacterium RIFOXYA2_FULL_43_10</name>
    <dbReference type="NCBI Taxonomy" id="1797472"/>
    <lineage>
        <taxon>Bacteria</taxon>
        <taxon>Candidatus Berkelbacteria</taxon>
    </lineage>
</organism>
<keyword evidence="8" id="KW-0067">ATP-binding</keyword>
<name>A0A1F5EB13_9BACT</name>
<dbReference type="Pfam" id="PF01330">
    <property type="entry name" value="RuvA_N"/>
    <property type="match status" value="1"/>
</dbReference>
<keyword evidence="5 6" id="KW-0234">DNA repair</keyword>
<keyword evidence="3 6" id="KW-0238">DNA-binding</keyword>
<feature type="region of interest" description="Domain III" evidence="6">
    <location>
        <begin position="139"/>
        <end position="188"/>
    </location>
</feature>
<evidence type="ECO:0000256" key="1">
    <source>
        <dbReference type="ARBA" id="ARBA00022490"/>
    </source>
</evidence>
<dbReference type="EMBL" id="MEZY01000018">
    <property type="protein sequence ID" value="OGD64424.1"/>
    <property type="molecule type" value="Genomic_DNA"/>
</dbReference>
<comment type="domain">
    <text evidence="6">Has three domains with a flexible linker between the domains II and III and assumes an 'L' shape. Domain III is highly mobile and contacts RuvB.</text>
</comment>
<evidence type="ECO:0000256" key="4">
    <source>
        <dbReference type="ARBA" id="ARBA00023172"/>
    </source>
</evidence>
<dbReference type="InterPro" id="IPR000085">
    <property type="entry name" value="RuvA"/>
</dbReference>
<reference evidence="8 9" key="1">
    <citation type="journal article" date="2016" name="Nat. Commun.">
        <title>Thousands of microbial genomes shed light on interconnected biogeochemical processes in an aquifer system.</title>
        <authorList>
            <person name="Anantharaman K."/>
            <person name="Brown C.T."/>
            <person name="Hug L.A."/>
            <person name="Sharon I."/>
            <person name="Castelle C.J."/>
            <person name="Probst A.J."/>
            <person name="Thomas B.C."/>
            <person name="Singh A."/>
            <person name="Wilkins M.J."/>
            <person name="Karaoz U."/>
            <person name="Brodie E.L."/>
            <person name="Williams K.H."/>
            <person name="Hubbard S.S."/>
            <person name="Banfield J.F."/>
        </authorList>
    </citation>
    <scope>NUCLEOTIDE SEQUENCE [LARGE SCALE GENOMIC DNA]</scope>
</reference>
<dbReference type="GO" id="GO:0005737">
    <property type="term" value="C:cytoplasm"/>
    <property type="evidence" value="ECO:0007669"/>
    <property type="project" value="UniProtKB-SubCell"/>
</dbReference>
<dbReference type="SUPFAM" id="SSF47781">
    <property type="entry name" value="RuvA domain 2-like"/>
    <property type="match status" value="1"/>
</dbReference>
<comment type="caution">
    <text evidence="8">The sequence shown here is derived from an EMBL/GenBank/DDBJ whole genome shotgun (WGS) entry which is preliminary data.</text>
</comment>
<comment type="similarity">
    <text evidence="6">Belongs to the RuvA family.</text>
</comment>
<evidence type="ECO:0000256" key="6">
    <source>
        <dbReference type="HAMAP-Rule" id="MF_00031"/>
    </source>
</evidence>
<dbReference type="GO" id="GO:0048476">
    <property type="term" value="C:Holliday junction resolvase complex"/>
    <property type="evidence" value="ECO:0007669"/>
    <property type="project" value="UniProtKB-UniRule"/>
</dbReference>
<evidence type="ECO:0000256" key="5">
    <source>
        <dbReference type="ARBA" id="ARBA00023204"/>
    </source>
</evidence>
<dbReference type="NCBIfam" id="TIGR00084">
    <property type="entry name" value="ruvA"/>
    <property type="match status" value="1"/>
</dbReference>
<dbReference type="AlphaFoldDB" id="A0A1F5EB13"/>
<dbReference type="GO" id="GO:0009378">
    <property type="term" value="F:four-way junction helicase activity"/>
    <property type="evidence" value="ECO:0007669"/>
    <property type="project" value="InterPro"/>
</dbReference>
<dbReference type="GO" id="GO:0005524">
    <property type="term" value="F:ATP binding"/>
    <property type="evidence" value="ECO:0007669"/>
    <property type="project" value="InterPro"/>
</dbReference>
<evidence type="ECO:0000256" key="3">
    <source>
        <dbReference type="ARBA" id="ARBA00023125"/>
    </source>
</evidence>
<dbReference type="Gene3D" id="2.40.50.140">
    <property type="entry name" value="Nucleic acid-binding proteins"/>
    <property type="match status" value="1"/>
</dbReference>
<accession>A0A1F5EB13</accession>
<keyword evidence="1 6" id="KW-0963">Cytoplasm</keyword>
<evidence type="ECO:0000256" key="2">
    <source>
        <dbReference type="ARBA" id="ARBA00022763"/>
    </source>
</evidence>
<keyword evidence="8" id="KW-0547">Nucleotide-binding</keyword>
<dbReference type="GO" id="GO:0000400">
    <property type="term" value="F:four-way junction DNA binding"/>
    <property type="evidence" value="ECO:0007669"/>
    <property type="project" value="UniProtKB-UniRule"/>
</dbReference>
<comment type="function">
    <text evidence="6">The RuvA-RuvB-RuvC complex processes Holliday junction (HJ) DNA during genetic recombination and DNA repair, while the RuvA-RuvB complex plays an important role in the rescue of blocked DNA replication forks via replication fork reversal (RFR). RuvA specifically binds to HJ cruciform DNA, conferring on it an open structure. The RuvB hexamer acts as an ATP-dependent pump, pulling dsDNA into and through the RuvAB complex. HJ branch migration allows RuvC to scan DNA until it finds its consensus sequence, where it cleaves and resolves the cruciform DNA.</text>
</comment>
<comment type="subcellular location">
    <subcellularLocation>
        <location evidence="6">Cytoplasm</location>
    </subcellularLocation>
</comment>
<evidence type="ECO:0000313" key="9">
    <source>
        <dbReference type="Proteomes" id="UP000178583"/>
    </source>
</evidence>